<organism evidence="1 2">
    <name type="scientific">Melia azedarach</name>
    <name type="common">Chinaberry tree</name>
    <dbReference type="NCBI Taxonomy" id="155640"/>
    <lineage>
        <taxon>Eukaryota</taxon>
        <taxon>Viridiplantae</taxon>
        <taxon>Streptophyta</taxon>
        <taxon>Embryophyta</taxon>
        <taxon>Tracheophyta</taxon>
        <taxon>Spermatophyta</taxon>
        <taxon>Magnoliopsida</taxon>
        <taxon>eudicotyledons</taxon>
        <taxon>Gunneridae</taxon>
        <taxon>Pentapetalae</taxon>
        <taxon>rosids</taxon>
        <taxon>malvids</taxon>
        <taxon>Sapindales</taxon>
        <taxon>Meliaceae</taxon>
        <taxon>Melia</taxon>
    </lineage>
</organism>
<evidence type="ECO:0000313" key="1">
    <source>
        <dbReference type="EMBL" id="KAJ4725585.1"/>
    </source>
</evidence>
<accession>A0ACC1YPG0</accession>
<proteinExistence type="predicted"/>
<dbReference type="EMBL" id="CM051395">
    <property type="protein sequence ID" value="KAJ4725585.1"/>
    <property type="molecule type" value="Genomic_DNA"/>
</dbReference>
<comment type="caution">
    <text evidence="1">The sequence shown here is derived from an EMBL/GenBank/DDBJ whole genome shotgun (WGS) entry which is preliminary data.</text>
</comment>
<dbReference type="Proteomes" id="UP001164539">
    <property type="component" value="Chromosome 2"/>
</dbReference>
<name>A0ACC1YPG0_MELAZ</name>
<evidence type="ECO:0000313" key="2">
    <source>
        <dbReference type="Proteomes" id="UP001164539"/>
    </source>
</evidence>
<gene>
    <name evidence="1" type="ORF">OWV82_004433</name>
</gene>
<reference evidence="1 2" key="1">
    <citation type="journal article" date="2023" name="Science">
        <title>Complex scaffold remodeling in plant triterpene biosynthesis.</title>
        <authorList>
            <person name="De La Pena R."/>
            <person name="Hodgson H."/>
            <person name="Liu J.C."/>
            <person name="Stephenson M.J."/>
            <person name="Martin A.C."/>
            <person name="Owen C."/>
            <person name="Harkess A."/>
            <person name="Leebens-Mack J."/>
            <person name="Jimenez L.E."/>
            <person name="Osbourn A."/>
            <person name="Sattely E.S."/>
        </authorList>
    </citation>
    <scope>NUCLEOTIDE SEQUENCE [LARGE SCALE GENOMIC DNA]</scope>
    <source>
        <strain evidence="2">cv. JPN11</strain>
        <tissue evidence="1">Leaf</tissue>
    </source>
</reference>
<keyword evidence="2" id="KW-1185">Reference proteome</keyword>
<sequence length="473" mass="52725">MSCSFKILKRTMDNSHSQHESVPSSSLSLISTSNSQENNEEHHPLQEQEEQQQPRRQSSGVSYRVNISTSDVAASGMRDDVWYFLVVLVTFWFFASMAMILGIYGSMDLQLGPNYSRLIQTNPFFVQSIKAEERDDPKSGSLMLYGFHKSPPLDVEITWTETQNAVVPVDFHKEWLYFLNKGSKVDISYCIKSPSSALLSLVIAQGSEGLEEWIDDPSYPNTTLSWNIIYGSGKMQHEISKSSNYYIAVGNLNSDEVEVQLNFTMTAFIYNTTKAYYRCSLDNSLCTVSLDLLGATTAVLTSSGFTEGNSSAKWYVKLSYGPRWITYFVGSGVMTIIILLAFRYCTMCPTTSGDGTGFQAGSMGSERAPLLSQKDDDLSSWGSSYDSVSHDEQDSEWIPVNSLVGNPVNEEEKKCNSRRLCVICCDATRDCFFLPCGHCAACFTCGTRIAEEAGGTCPICRRKMKKVQKIFTV</sequence>
<protein>
    <submittedName>
        <fullName evidence="1">RING/U-box superfamily protein</fullName>
    </submittedName>
</protein>